<comment type="caution">
    <text evidence="2">The sequence shown here is derived from an EMBL/GenBank/DDBJ whole genome shotgun (WGS) entry which is preliminary data.</text>
</comment>
<evidence type="ECO:0000313" key="3">
    <source>
        <dbReference type="Proteomes" id="UP001163846"/>
    </source>
</evidence>
<dbReference type="EMBL" id="MU806177">
    <property type="protein sequence ID" value="KAJ3838549.1"/>
    <property type="molecule type" value="Genomic_DNA"/>
</dbReference>
<accession>A0AA38P907</accession>
<proteinExistence type="predicted"/>
<gene>
    <name evidence="2" type="ORF">F5878DRAFT_661108</name>
</gene>
<organism evidence="2 3">
    <name type="scientific">Lentinula raphanica</name>
    <dbReference type="NCBI Taxonomy" id="153919"/>
    <lineage>
        <taxon>Eukaryota</taxon>
        <taxon>Fungi</taxon>
        <taxon>Dikarya</taxon>
        <taxon>Basidiomycota</taxon>
        <taxon>Agaricomycotina</taxon>
        <taxon>Agaricomycetes</taxon>
        <taxon>Agaricomycetidae</taxon>
        <taxon>Agaricales</taxon>
        <taxon>Marasmiineae</taxon>
        <taxon>Omphalotaceae</taxon>
        <taxon>Lentinula</taxon>
    </lineage>
</organism>
<evidence type="ECO:0000313" key="2">
    <source>
        <dbReference type="EMBL" id="KAJ3838549.1"/>
    </source>
</evidence>
<protein>
    <submittedName>
        <fullName evidence="2">Uncharacterized protein</fullName>
    </submittedName>
</protein>
<dbReference type="Proteomes" id="UP001163846">
    <property type="component" value="Unassembled WGS sequence"/>
</dbReference>
<evidence type="ECO:0000256" key="1">
    <source>
        <dbReference type="SAM" id="MobiDB-lite"/>
    </source>
</evidence>
<dbReference type="AlphaFoldDB" id="A0AA38P907"/>
<name>A0AA38P907_9AGAR</name>
<feature type="region of interest" description="Disordered" evidence="1">
    <location>
        <begin position="111"/>
        <end position="178"/>
    </location>
</feature>
<reference evidence="2" key="1">
    <citation type="submission" date="2022-08" db="EMBL/GenBank/DDBJ databases">
        <authorList>
            <consortium name="DOE Joint Genome Institute"/>
            <person name="Min B."/>
            <person name="Riley R."/>
            <person name="Sierra-Patev S."/>
            <person name="Naranjo-Ortiz M."/>
            <person name="Looney B."/>
            <person name="Konkel Z."/>
            <person name="Slot J.C."/>
            <person name="Sakamoto Y."/>
            <person name="Steenwyk J.L."/>
            <person name="Rokas A."/>
            <person name="Carro J."/>
            <person name="Camarero S."/>
            <person name="Ferreira P."/>
            <person name="Molpeceres G."/>
            <person name="Ruiz-Duenas F.J."/>
            <person name="Serrano A."/>
            <person name="Henrissat B."/>
            <person name="Drula E."/>
            <person name="Hughes K.W."/>
            <person name="Mata J.L."/>
            <person name="Ishikawa N.K."/>
            <person name="Vargas-Isla R."/>
            <person name="Ushijima S."/>
            <person name="Smith C.A."/>
            <person name="Ahrendt S."/>
            <person name="Andreopoulos W."/>
            <person name="He G."/>
            <person name="Labutti K."/>
            <person name="Lipzen A."/>
            <person name="Ng V."/>
            <person name="Sandor L."/>
            <person name="Barry K."/>
            <person name="Martinez A.T."/>
            <person name="Xiao Y."/>
            <person name="Gibbons J.G."/>
            <person name="Terashima K."/>
            <person name="Hibbett D.S."/>
            <person name="Grigoriev I.V."/>
        </authorList>
    </citation>
    <scope>NUCLEOTIDE SEQUENCE</scope>
    <source>
        <strain evidence="2">TFB9207</strain>
    </source>
</reference>
<keyword evidence="3" id="KW-1185">Reference proteome</keyword>
<feature type="compositionally biased region" description="Polar residues" evidence="1">
    <location>
        <begin position="139"/>
        <end position="148"/>
    </location>
</feature>
<sequence>MFSFPMMSSKFSKSIQTDDLDISSANSSDSIANKSQELTAYGDISQSEINFVPSLHSDVAIKRPSPYRRNAKRPLPPTICKSISTKFKEDCEDLSILLDGLRAERENRAGRLAQHKSCAEDSKLAAATGTSRRIPAPLQISNEARQTNQPPPSPVSPKRPFRGNAPLPRRSPLPRWDLLDPDVYLEGKQYKIRSSPSTS</sequence>